<protein>
    <submittedName>
        <fullName evidence="1">Uncharacterized protein</fullName>
    </submittedName>
</protein>
<dbReference type="AlphaFoldDB" id="A0AAN8W751"/>
<accession>A0AAN8W751</accession>
<proteinExistence type="predicted"/>
<name>A0AAN8W751_9MAGN</name>
<dbReference type="Proteomes" id="UP001370490">
    <property type="component" value="Unassembled WGS sequence"/>
</dbReference>
<reference evidence="1 2" key="1">
    <citation type="submission" date="2023-12" db="EMBL/GenBank/DDBJ databases">
        <title>A high-quality genome assembly for Dillenia turbinata (Dilleniales).</title>
        <authorList>
            <person name="Chanderbali A."/>
        </authorList>
    </citation>
    <scope>NUCLEOTIDE SEQUENCE [LARGE SCALE GENOMIC DNA]</scope>
    <source>
        <strain evidence="1">LSX21</strain>
        <tissue evidence="1">Leaf</tissue>
    </source>
</reference>
<organism evidence="1 2">
    <name type="scientific">Dillenia turbinata</name>
    <dbReference type="NCBI Taxonomy" id="194707"/>
    <lineage>
        <taxon>Eukaryota</taxon>
        <taxon>Viridiplantae</taxon>
        <taxon>Streptophyta</taxon>
        <taxon>Embryophyta</taxon>
        <taxon>Tracheophyta</taxon>
        <taxon>Spermatophyta</taxon>
        <taxon>Magnoliopsida</taxon>
        <taxon>eudicotyledons</taxon>
        <taxon>Gunneridae</taxon>
        <taxon>Pentapetalae</taxon>
        <taxon>Dilleniales</taxon>
        <taxon>Dilleniaceae</taxon>
        <taxon>Dillenia</taxon>
    </lineage>
</organism>
<keyword evidence="2" id="KW-1185">Reference proteome</keyword>
<gene>
    <name evidence="1" type="ORF">RJ641_029983</name>
</gene>
<evidence type="ECO:0000313" key="2">
    <source>
        <dbReference type="Proteomes" id="UP001370490"/>
    </source>
</evidence>
<evidence type="ECO:0000313" key="1">
    <source>
        <dbReference type="EMBL" id="KAK6940452.1"/>
    </source>
</evidence>
<dbReference type="EMBL" id="JBAMMX010000005">
    <property type="protein sequence ID" value="KAK6940452.1"/>
    <property type="molecule type" value="Genomic_DNA"/>
</dbReference>
<comment type="caution">
    <text evidence="1">The sequence shown here is derived from an EMBL/GenBank/DDBJ whole genome shotgun (WGS) entry which is preliminary data.</text>
</comment>
<sequence>MLKRDALTISVLSNSAVLVGWCRGRLRRRRRKGGTIRLGRKRRGFSLGPMPVVRWGLVTGGIRMLKKIVKEMTSNASILEAYYWSLPFLRPQVFPLM</sequence>